<dbReference type="RefSeq" id="WP_216563169.1">
    <property type="nucleotide sequence ID" value="NZ_JAHLOH010000058.1"/>
</dbReference>
<evidence type="ECO:0000259" key="1">
    <source>
        <dbReference type="Pfam" id="PF01636"/>
    </source>
</evidence>
<name>A0ABT1SAV0_9FIRM</name>
<reference evidence="2 3" key="1">
    <citation type="submission" date="2022-06" db="EMBL/GenBank/DDBJ databases">
        <title>Isolation of gut microbiota from human fecal samples.</title>
        <authorList>
            <person name="Pamer E.G."/>
            <person name="Barat B."/>
            <person name="Waligurski E."/>
            <person name="Medina S."/>
            <person name="Paddock L."/>
            <person name="Mostad J."/>
        </authorList>
    </citation>
    <scope>NUCLEOTIDE SEQUENCE [LARGE SCALE GENOMIC DNA]</scope>
    <source>
        <strain evidence="2 3">DFI.7.95</strain>
    </source>
</reference>
<keyword evidence="3" id="KW-1185">Reference proteome</keyword>
<protein>
    <submittedName>
        <fullName evidence="2">Aminoglycoside phosphotransferase family protein</fullName>
    </submittedName>
</protein>
<accession>A0ABT1SAV0</accession>
<gene>
    <name evidence="2" type="ORF">NE686_10890</name>
</gene>
<evidence type="ECO:0000313" key="2">
    <source>
        <dbReference type="EMBL" id="MCQ4923596.1"/>
    </source>
</evidence>
<dbReference type="Proteomes" id="UP001524478">
    <property type="component" value="Unassembled WGS sequence"/>
</dbReference>
<comment type="caution">
    <text evidence="2">The sequence shown here is derived from an EMBL/GenBank/DDBJ whole genome shotgun (WGS) entry which is preliminary data.</text>
</comment>
<feature type="domain" description="Aminoglycoside phosphotransferase" evidence="1">
    <location>
        <begin position="22"/>
        <end position="233"/>
    </location>
</feature>
<dbReference type="Pfam" id="PF01636">
    <property type="entry name" value="APH"/>
    <property type="match status" value="1"/>
</dbReference>
<sequence length="301" mass="35444">MNENIENILYDYSIGKILMMEPMNKGNTSDASYILSDKGKWILRKLKNIDQGIAEHAISNILANDICPKIITTKSNIGYSHYLGNYYNLQEYIPSQPIKNDLETFKELGRVLGILHSKLKNNTDLIEQEDRFSLEDIWKQTKNKWKDVQKQFDCSTFTTSNFEELIDEMVTYQNIKNTFIHGDLGKWNLIYNSKQVYIIDFGEVRRGDHHFDIAATLTSMINFDLGKEFAYKFLYTFYEEYKNYMGDFQWEKLQKNIQLWILRGMLALLLYSSNKPNFIESVKKMIDLELKLSNIICENFI</sequence>
<evidence type="ECO:0000313" key="3">
    <source>
        <dbReference type="Proteomes" id="UP001524478"/>
    </source>
</evidence>
<organism evidence="2 3">
    <name type="scientific">Tissierella carlieri</name>
    <dbReference type="NCBI Taxonomy" id="689904"/>
    <lineage>
        <taxon>Bacteria</taxon>
        <taxon>Bacillati</taxon>
        <taxon>Bacillota</taxon>
        <taxon>Tissierellia</taxon>
        <taxon>Tissierellales</taxon>
        <taxon>Tissierellaceae</taxon>
        <taxon>Tissierella</taxon>
    </lineage>
</organism>
<dbReference type="InterPro" id="IPR002575">
    <property type="entry name" value="Aminoglycoside_PTrfase"/>
</dbReference>
<proteinExistence type="predicted"/>
<dbReference type="EMBL" id="JANGAC010000007">
    <property type="protein sequence ID" value="MCQ4923596.1"/>
    <property type="molecule type" value="Genomic_DNA"/>
</dbReference>